<dbReference type="InterPro" id="IPR016130">
    <property type="entry name" value="Tyr_Pase_AS"/>
</dbReference>
<feature type="domain" description="Tyrosine specific protein phosphatases" evidence="1">
    <location>
        <begin position="86"/>
        <end position="149"/>
    </location>
</feature>
<reference evidence="2 3" key="1">
    <citation type="submission" date="2020-06" db="EMBL/GenBank/DDBJ databases">
        <title>Actinokineospora xiongansis sp. nov., isolated from soil of Baiyangdian.</title>
        <authorList>
            <person name="Zhang X."/>
        </authorList>
    </citation>
    <scope>NUCLEOTIDE SEQUENCE [LARGE SCALE GENOMIC DNA]</scope>
    <source>
        <strain evidence="2 3">HBU206404</strain>
    </source>
</reference>
<dbReference type="RefSeq" id="WP_187220248.1">
    <property type="nucleotide sequence ID" value="NZ_JABVED010000005.1"/>
</dbReference>
<dbReference type="PANTHER" id="PTHR23339">
    <property type="entry name" value="TYROSINE SPECIFIC PROTEIN PHOSPHATASE AND DUAL SPECIFICITY PROTEIN PHOSPHATASE"/>
    <property type="match status" value="1"/>
</dbReference>
<dbReference type="SUPFAM" id="SSF52799">
    <property type="entry name" value="(Phosphotyrosine protein) phosphatases II"/>
    <property type="match status" value="1"/>
</dbReference>
<accession>A0ABR7L5T0</accession>
<dbReference type="InterPro" id="IPR000387">
    <property type="entry name" value="Tyr_Pase_dom"/>
</dbReference>
<dbReference type="Pfam" id="PF22785">
    <property type="entry name" value="Tc-R-P"/>
    <property type="match status" value="1"/>
</dbReference>
<keyword evidence="3" id="KW-1185">Reference proteome</keyword>
<sequence length="158" mass="16721">MPTLYRIAVDGPGLLATMAKPSGRLADEIATLVDEGIEILVCAMPEDERELAGLGREAELAVAAGLAFVAIPIPDFSVPDHAEVRPELVDLADRLRAGASIAVHCWGGIGRSSLLAAAILILTGVTTEDAWARVESARGQTVPETAEQRDWTTLLTPR</sequence>
<evidence type="ECO:0000313" key="2">
    <source>
        <dbReference type="EMBL" id="MBC6447741.1"/>
    </source>
</evidence>
<name>A0ABR7L5T0_9PSEU</name>
<proteinExistence type="predicted"/>
<dbReference type="PROSITE" id="PS00383">
    <property type="entry name" value="TYR_PHOSPHATASE_1"/>
    <property type="match status" value="1"/>
</dbReference>
<dbReference type="InterPro" id="IPR029021">
    <property type="entry name" value="Prot-tyrosine_phosphatase-like"/>
</dbReference>
<evidence type="ECO:0000313" key="3">
    <source>
        <dbReference type="Proteomes" id="UP000734823"/>
    </source>
</evidence>
<evidence type="ECO:0000259" key="1">
    <source>
        <dbReference type="PROSITE" id="PS50056"/>
    </source>
</evidence>
<dbReference type="Gene3D" id="3.90.190.10">
    <property type="entry name" value="Protein tyrosine phosphatase superfamily"/>
    <property type="match status" value="1"/>
</dbReference>
<dbReference type="PROSITE" id="PS50056">
    <property type="entry name" value="TYR_PHOSPHATASE_2"/>
    <property type="match status" value="1"/>
</dbReference>
<dbReference type="Proteomes" id="UP000734823">
    <property type="component" value="Unassembled WGS sequence"/>
</dbReference>
<organism evidence="2 3">
    <name type="scientific">Actinokineospora xionganensis</name>
    <dbReference type="NCBI Taxonomy" id="2684470"/>
    <lineage>
        <taxon>Bacteria</taxon>
        <taxon>Bacillati</taxon>
        <taxon>Actinomycetota</taxon>
        <taxon>Actinomycetes</taxon>
        <taxon>Pseudonocardiales</taxon>
        <taxon>Pseudonocardiaceae</taxon>
        <taxon>Actinokineospora</taxon>
    </lineage>
</organism>
<comment type="caution">
    <text evidence="2">The sequence shown here is derived from an EMBL/GenBank/DDBJ whole genome shotgun (WGS) entry which is preliminary data.</text>
</comment>
<protein>
    <submittedName>
        <fullName evidence="2">Dual specificity protein phosphatase family protein</fullName>
    </submittedName>
</protein>
<dbReference type="InterPro" id="IPR050561">
    <property type="entry name" value="PTP"/>
</dbReference>
<dbReference type="EMBL" id="JABVED010000005">
    <property type="protein sequence ID" value="MBC6447741.1"/>
    <property type="molecule type" value="Genomic_DNA"/>
</dbReference>
<gene>
    <name evidence="2" type="ORF">GPZ80_11210</name>
</gene>